<protein>
    <recommendedName>
        <fullName evidence="2">SMODS and SLOG-associating 2TM effector domain-containing protein</fullName>
    </recommendedName>
</protein>
<feature type="region of interest" description="Disordered" evidence="1">
    <location>
        <begin position="24"/>
        <end position="122"/>
    </location>
</feature>
<gene>
    <name evidence="3" type="ORF">A0H81_10554</name>
</gene>
<sequence length="339" mass="36699">MSIALAPPVVFDQLYIHASIRSPLARRHSDRNPSPPAAPNPLPSTIPNTATPPPMTVPSSLQPISPSGPIMWRFRQQPSAQSFQDNDEPSEPTPRMPRYHDDQRRMTASVSHEPRAETLGENISRPARAYSYDSRAARLGERPVTIESANGVGFGLASYPVDQIPDATRSRRSFVDCAVPLDGVNGDPVHRQKTVAERLRPTLENAQAEKNQHALRAKSSGFALNAAIGLQVFLGALTTGVAASSSGGRIGIPLLGGLSTIAASYLARARGSGEPEVSTAKWKDLEAFIRDCEAFVLDSGHLVGPEHDPVLERYRRRFEEIMGNAPNGVSHQEKTNSPV</sequence>
<dbReference type="EMBL" id="LUGG01000015">
    <property type="protein sequence ID" value="OBZ69720.1"/>
    <property type="molecule type" value="Genomic_DNA"/>
</dbReference>
<name>A0A1C7LYE7_GRIFR</name>
<proteinExistence type="predicted"/>
<evidence type="ECO:0000259" key="2">
    <source>
        <dbReference type="Pfam" id="PF18142"/>
    </source>
</evidence>
<organism evidence="3 4">
    <name type="scientific">Grifola frondosa</name>
    <name type="common">Maitake</name>
    <name type="synonym">Polyporus frondosus</name>
    <dbReference type="NCBI Taxonomy" id="5627"/>
    <lineage>
        <taxon>Eukaryota</taxon>
        <taxon>Fungi</taxon>
        <taxon>Dikarya</taxon>
        <taxon>Basidiomycota</taxon>
        <taxon>Agaricomycotina</taxon>
        <taxon>Agaricomycetes</taxon>
        <taxon>Polyporales</taxon>
        <taxon>Grifolaceae</taxon>
        <taxon>Grifola</taxon>
    </lineage>
</organism>
<dbReference type="STRING" id="5627.A0A1C7LYE7"/>
<comment type="caution">
    <text evidence="3">The sequence shown here is derived from an EMBL/GenBank/DDBJ whole genome shotgun (WGS) entry which is preliminary data.</text>
</comment>
<feature type="compositionally biased region" description="Pro residues" evidence="1">
    <location>
        <begin position="33"/>
        <end position="56"/>
    </location>
</feature>
<dbReference type="InterPro" id="IPR041622">
    <property type="entry name" value="SLATT_fungi"/>
</dbReference>
<accession>A0A1C7LYE7</accession>
<evidence type="ECO:0000256" key="1">
    <source>
        <dbReference type="SAM" id="MobiDB-lite"/>
    </source>
</evidence>
<keyword evidence="4" id="KW-1185">Reference proteome</keyword>
<dbReference type="NCBIfam" id="NF033635">
    <property type="entry name" value="SLATT_fungal"/>
    <property type="match status" value="1"/>
</dbReference>
<dbReference type="Proteomes" id="UP000092993">
    <property type="component" value="Unassembled WGS sequence"/>
</dbReference>
<dbReference type="Pfam" id="PF18142">
    <property type="entry name" value="SLATT_fungal"/>
    <property type="match status" value="1"/>
</dbReference>
<feature type="domain" description="SMODS and SLOG-associating 2TM effector" evidence="2">
    <location>
        <begin position="206"/>
        <end position="324"/>
    </location>
</feature>
<dbReference type="AlphaFoldDB" id="A0A1C7LYE7"/>
<evidence type="ECO:0000313" key="4">
    <source>
        <dbReference type="Proteomes" id="UP000092993"/>
    </source>
</evidence>
<dbReference type="OrthoDB" id="3245801at2759"/>
<reference evidence="3 4" key="1">
    <citation type="submission" date="2016-03" db="EMBL/GenBank/DDBJ databases">
        <title>Whole genome sequencing of Grifola frondosa 9006-11.</title>
        <authorList>
            <person name="Min B."/>
            <person name="Park H."/>
            <person name="Kim J.-G."/>
            <person name="Cho H."/>
            <person name="Oh Y.-L."/>
            <person name="Kong W.-S."/>
            <person name="Choi I.-G."/>
        </authorList>
    </citation>
    <scope>NUCLEOTIDE SEQUENCE [LARGE SCALE GENOMIC DNA]</scope>
    <source>
        <strain evidence="3 4">9006-11</strain>
    </source>
</reference>
<evidence type="ECO:0000313" key="3">
    <source>
        <dbReference type="EMBL" id="OBZ69720.1"/>
    </source>
</evidence>